<dbReference type="Pfam" id="PF13356">
    <property type="entry name" value="Arm-DNA-bind_3"/>
    <property type="match status" value="1"/>
</dbReference>
<dbReference type="STRING" id="1247936.BN2475_180025"/>
<organism evidence="4 5">
    <name type="scientific">Paraburkholderia ribeironis</name>
    <dbReference type="NCBI Taxonomy" id="1247936"/>
    <lineage>
        <taxon>Bacteria</taxon>
        <taxon>Pseudomonadati</taxon>
        <taxon>Pseudomonadota</taxon>
        <taxon>Betaproteobacteria</taxon>
        <taxon>Burkholderiales</taxon>
        <taxon>Burkholderiaceae</taxon>
        <taxon>Paraburkholderia</taxon>
    </lineage>
</organism>
<name>A0A1N7RUW5_9BURK</name>
<dbReference type="Gene3D" id="3.30.160.390">
    <property type="entry name" value="Integrase, DNA-binding domain"/>
    <property type="match status" value="1"/>
</dbReference>
<gene>
    <name evidence="4" type="ORF">BN2475_180025</name>
</gene>
<keyword evidence="2" id="KW-0229">DNA integration</keyword>
<reference evidence="4 5" key="1">
    <citation type="submission" date="2016-12" db="EMBL/GenBank/DDBJ databases">
        <authorList>
            <person name="Song W.-J."/>
            <person name="Kurnit D.M."/>
        </authorList>
    </citation>
    <scope>NUCLEOTIDE SEQUENCE [LARGE SCALE GENOMIC DNA]</scope>
    <source>
        <strain evidence="4 5">STM7296</strain>
    </source>
</reference>
<dbReference type="EMBL" id="CYGX02000018">
    <property type="protein sequence ID" value="SIT38889.1"/>
    <property type="molecule type" value="Genomic_DNA"/>
</dbReference>
<evidence type="ECO:0000313" key="5">
    <source>
        <dbReference type="Proteomes" id="UP000187012"/>
    </source>
</evidence>
<dbReference type="PANTHER" id="PTHR30629:SF2">
    <property type="entry name" value="PROPHAGE INTEGRASE INTS-RELATED"/>
    <property type="match status" value="1"/>
</dbReference>
<evidence type="ECO:0000259" key="3">
    <source>
        <dbReference type="Pfam" id="PF13356"/>
    </source>
</evidence>
<proteinExistence type="inferred from homology"/>
<keyword evidence="5" id="KW-1185">Reference proteome</keyword>
<comment type="similarity">
    <text evidence="1">Belongs to the 'phage' integrase family.</text>
</comment>
<dbReference type="GO" id="GO:0015074">
    <property type="term" value="P:DNA integration"/>
    <property type="evidence" value="ECO:0007669"/>
    <property type="project" value="UniProtKB-KW"/>
</dbReference>
<protein>
    <recommendedName>
        <fullName evidence="3">Integrase DNA-binding domain-containing protein</fullName>
    </recommendedName>
</protein>
<accession>A0A1N7RUW5</accession>
<evidence type="ECO:0000256" key="1">
    <source>
        <dbReference type="ARBA" id="ARBA00008857"/>
    </source>
</evidence>
<dbReference type="InterPro" id="IPR038488">
    <property type="entry name" value="Integrase_DNA-bd_sf"/>
</dbReference>
<dbReference type="InterPro" id="IPR050808">
    <property type="entry name" value="Phage_Integrase"/>
</dbReference>
<evidence type="ECO:0000313" key="4">
    <source>
        <dbReference type="EMBL" id="SIT38889.1"/>
    </source>
</evidence>
<dbReference type="Proteomes" id="UP000187012">
    <property type="component" value="Unassembled WGS sequence"/>
</dbReference>
<dbReference type="AlphaFoldDB" id="A0A1N7RUW5"/>
<dbReference type="InterPro" id="IPR025166">
    <property type="entry name" value="Integrase_DNA_bind_dom"/>
</dbReference>
<evidence type="ECO:0000256" key="2">
    <source>
        <dbReference type="ARBA" id="ARBA00022908"/>
    </source>
</evidence>
<sequence length="60" mass="6708">MYPDVSLAAARKKRDDVREKLAAGIDPGEAKRLEKRAVRLAAANSFEVVAHGWMNERKTL</sequence>
<feature type="domain" description="Integrase DNA-binding" evidence="3">
    <location>
        <begin position="2"/>
        <end position="33"/>
    </location>
</feature>
<dbReference type="PANTHER" id="PTHR30629">
    <property type="entry name" value="PROPHAGE INTEGRASE"/>
    <property type="match status" value="1"/>
</dbReference>